<evidence type="ECO:0000313" key="1">
    <source>
        <dbReference type="EMBL" id="SED32968.1"/>
    </source>
</evidence>
<dbReference type="EMBL" id="FNTJ01000003">
    <property type="protein sequence ID" value="SED32968.1"/>
    <property type="molecule type" value="Genomic_DNA"/>
</dbReference>
<dbReference type="RefSeq" id="WP_167365747.1">
    <property type="nucleotide sequence ID" value="NZ_FNTJ01000003.1"/>
</dbReference>
<organism evidence="1 2">
    <name type="scientific">Pseudomonas saponiphila</name>
    <dbReference type="NCBI Taxonomy" id="556534"/>
    <lineage>
        <taxon>Bacteria</taxon>
        <taxon>Pseudomonadati</taxon>
        <taxon>Pseudomonadota</taxon>
        <taxon>Gammaproteobacteria</taxon>
        <taxon>Pseudomonadales</taxon>
        <taxon>Pseudomonadaceae</taxon>
        <taxon>Pseudomonas</taxon>
    </lineage>
</organism>
<evidence type="ECO:0000313" key="2">
    <source>
        <dbReference type="Proteomes" id="UP000198982"/>
    </source>
</evidence>
<reference evidence="2" key="1">
    <citation type="submission" date="2016-10" db="EMBL/GenBank/DDBJ databases">
        <authorList>
            <person name="Varghese N."/>
            <person name="Submissions S."/>
        </authorList>
    </citation>
    <scope>NUCLEOTIDE SEQUENCE [LARGE SCALE GENOMIC DNA]</scope>
    <source>
        <strain evidence="2">DSM 9751</strain>
    </source>
</reference>
<keyword evidence="2" id="KW-1185">Reference proteome</keyword>
<dbReference type="Proteomes" id="UP000198982">
    <property type="component" value="Unassembled WGS sequence"/>
</dbReference>
<protein>
    <submittedName>
        <fullName evidence="1">Uncharacterized protein</fullName>
    </submittedName>
</protein>
<sequence>MPSNERMESVLVCNGQVQISHHLDEIDAPVWPFMNDQAVKVGAKTGHIDNYRYELACGGVVALWDGNHLHALAVTVRDSMNRTRCVRVLASPKVEVVTACAVEAEPSDDVFESEFQSWWETEGQYVRAGGGDYEKSFAYQAWRHLYPRIHAASGVQPHTEQGRNDGAL</sequence>
<accession>A0A1H4ZTG3</accession>
<name>A0A1H4ZTG3_9PSED</name>
<proteinExistence type="predicted"/>
<dbReference type="AlphaFoldDB" id="A0A1H4ZTG3"/>
<gene>
    <name evidence="1" type="ORF">SAMN05216178_6808</name>
</gene>